<dbReference type="PIRSF" id="PIRSF005917">
    <property type="entry name" value="MTase_YraL"/>
    <property type="match status" value="1"/>
</dbReference>
<evidence type="ECO:0000259" key="8">
    <source>
        <dbReference type="Pfam" id="PF23016"/>
    </source>
</evidence>
<dbReference type="Gene3D" id="3.40.1010.10">
    <property type="entry name" value="Cobalt-precorrin-4 Transmethylase, Domain 1"/>
    <property type="match status" value="1"/>
</dbReference>
<proteinExistence type="inferred from homology"/>
<dbReference type="PANTHER" id="PTHR46111:SF1">
    <property type="entry name" value="RIBOSOMAL RNA SMALL SUBUNIT METHYLTRANSFERASE I"/>
    <property type="match status" value="1"/>
</dbReference>
<dbReference type="GO" id="GO:0070677">
    <property type="term" value="F:rRNA (cytosine-2'-O-)-methyltransferase activity"/>
    <property type="evidence" value="ECO:0007669"/>
    <property type="project" value="UniProtKB-UniRule"/>
</dbReference>
<dbReference type="PANTHER" id="PTHR46111">
    <property type="entry name" value="RIBOSOMAL RNA SMALL SUBUNIT METHYLTRANSFERASE I"/>
    <property type="match status" value="1"/>
</dbReference>
<dbReference type="Proteomes" id="UP000886758">
    <property type="component" value="Unassembled WGS sequence"/>
</dbReference>
<dbReference type="HAMAP" id="MF_01877">
    <property type="entry name" value="16SrRNA_methyltr_I"/>
    <property type="match status" value="1"/>
</dbReference>
<reference evidence="9" key="2">
    <citation type="journal article" date="2021" name="PeerJ">
        <title>Extensive microbial diversity within the chicken gut microbiome revealed by metagenomics and culture.</title>
        <authorList>
            <person name="Gilroy R."/>
            <person name="Ravi A."/>
            <person name="Getino M."/>
            <person name="Pursley I."/>
            <person name="Horton D.L."/>
            <person name="Alikhan N.F."/>
            <person name="Baker D."/>
            <person name="Gharbi K."/>
            <person name="Hall N."/>
            <person name="Watson M."/>
            <person name="Adriaenssens E.M."/>
            <person name="Foster-Nyarko E."/>
            <person name="Jarju S."/>
            <person name="Secka A."/>
            <person name="Antonio M."/>
            <person name="Oren A."/>
            <person name="Chaudhuri R.R."/>
            <person name="La Ragione R."/>
            <person name="Hildebrand F."/>
            <person name="Pallen M.J."/>
        </authorList>
    </citation>
    <scope>NUCLEOTIDE SEQUENCE</scope>
    <source>
        <strain evidence="9">ChiW17-6978</strain>
    </source>
</reference>
<dbReference type="CDD" id="cd11648">
    <property type="entry name" value="RsmI"/>
    <property type="match status" value="1"/>
</dbReference>
<accession>A0A9D1GRB7</accession>
<dbReference type="InterPro" id="IPR018063">
    <property type="entry name" value="SAM_MeTrfase_RsmI_CS"/>
</dbReference>
<dbReference type="GO" id="GO:0005737">
    <property type="term" value="C:cytoplasm"/>
    <property type="evidence" value="ECO:0007669"/>
    <property type="project" value="UniProtKB-SubCell"/>
</dbReference>
<keyword evidence="1 6" id="KW-0963">Cytoplasm</keyword>
<feature type="domain" description="RsmI HTH" evidence="8">
    <location>
        <begin position="244"/>
        <end position="273"/>
    </location>
</feature>
<dbReference type="Gene3D" id="3.30.950.10">
    <property type="entry name" value="Methyltransferase, Cobalt-precorrin-4 Transmethylase, Domain 2"/>
    <property type="match status" value="1"/>
</dbReference>
<feature type="domain" description="Tetrapyrrole methylase" evidence="7">
    <location>
        <begin position="13"/>
        <end position="211"/>
    </location>
</feature>
<dbReference type="InterPro" id="IPR035996">
    <property type="entry name" value="4pyrrol_Methylase_sf"/>
</dbReference>
<comment type="similarity">
    <text evidence="6">Belongs to the methyltransferase superfamily. RsmI family.</text>
</comment>
<dbReference type="AlphaFoldDB" id="A0A9D1GRB7"/>
<dbReference type="InterPro" id="IPR053910">
    <property type="entry name" value="RsmI_HTH"/>
</dbReference>
<keyword evidence="2 6" id="KW-0698">rRNA processing</keyword>
<dbReference type="InterPro" id="IPR000878">
    <property type="entry name" value="4pyrrol_Mease"/>
</dbReference>
<evidence type="ECO:0000256" key="4">
    <source>
        <dbReference type="ARBA" id="ARBA00022679"/>
    </source>
</evidence>
<name>A0A9D1GRB7_9MOLU</name>
<dbReference type="InterPro" id="IPR014777">
    <property type="entry name" value="4pyrrole_Mease_sub1"/>
</dbReference>
<comment type="function">
    <text evidence="6">Catalyzes the 2'-O-methylation of the ribose of cytidine 1402 (C1402) in 16S rRNA.</text>
</comment>
<evidence type="ECO:0000256" key="5">
    <source>
        <dbReference type="ARBA" id="ARBA00022691"/>
    </source>
</evidence>
<comment type="catalytic activity">
    <reaction evidence="6">
        <text>cytidine(1402) in 16S rRNA + S-adenosyl-L-methionine = 2'-O-methylcytidine(1402) in 16S rRNA + S-adenosyl-L-homocysteine + H(+)</text>
        <dbReference type="Rhea" id="RHEA:42924"/>
        <dbReference type="Rhea" id="RHEA-COMP:10285"/>
        <dbReference type="Rhea" id="RHEA-COMP:10286"/>
        <dbReference type="ChEBI" id="CHEBI:15378"/>
        <dbReference type="ChEBI" id="CHEBI:57856"/>
        <dbReference type="ChEBI" id="CHEBI:59789"/>
        <dbReference type="ChEBI" id="CHEBI:74495"/>
        <dbReference type="ChEBI" id="CHEBI:82748"/>
        <dbReference type="EC" id="2.1.1.198"/>
    </reaction>
</comment>
<dbReference type="Pfam" id="PF23016">
    <property type="entry name" value="RsmI_C"/>
    <property type="match status" value="1"/>
</dbReference>
<comment type="caution">
    <text evidence="9">The sequence shown here is derived from an EMBL/GenBank/DDBJ whole genome shotgun (WGS) entry which is preliminary data.</text>
</comment>
<protein>
    <recommendedName>
        <fullName evidence="6">Ribosomal RNA small subunit methyltransferase I</fullName>
        <ecNumber evidence="6">2.1.1.198</ecNumber>
    </recommendedName>
    <alternativeName>
        <fullName evidence="6">16S rRNA 2'-O-ribose C1402 methyltransferase</fullName>
    </alternativeName>
    <alternativeName>
        <fullName evidence="6">rRNA (cytidine-2'-O-)-methyltransferase RsmI</fullName>
    </alternativeName>
</protein>
<keyword evidence="5 6" id="KW-0949">S-adenosyl-L-methionine</keyword>
<dbReference type="EC" id="2.1.1.198" evidence="6"/>
<evidence type="ECO:0000256" key="2">
    <source>
        <dbReference type="ARBA" id="ARBA00022552"/>
    </source>
</evidence>
<dbReference type="EMBL" id="DVLF01000101">
    <property type="protein sequence ID" value="HIT50018.1"/>
    <property type="molecule type" value="Genomic_DNA"/>
</dbReference>
<dbReference type="PROSITE" id="PS01296">
    <property type="entry name" value="RSMI"/>
    <property type="match status" value="1"/>
</dbReference>
<organism evidence="9 10">
    <name type="scientific">Candidatus Pelethenecus faecipullorum</name>
    <dbReference type="NCBI Taxonomy" id="2840900"/>
    <lineage>
        <taxon>Bacteria</taxon>
        <taxon>Bacillati</taxon>
        <taxon>Mycoplasmatota</taxon>
        <taxon>Mollicutes</taxon>
        <taxon>Candidatus Pelethenecus</taxon>
    </lineage>
</organism>
<evidence type="ECO:0000313" key="10">
    <source>
        <dbReference type="Proteomes" id="UP000886758"/>
    </source>
</evidence>
<comment type="subcellular location">
    <subcellularLocation>
        <location evidence="6">Cytoplasm</location>
    </subcellularLocation>
</comment>
<evidence type="ECO:0000256" key="1">
    <source>
        <dbReference type="ARBA" id="ARBA00022490"/>
    </source>
</evidence>
<dbReference type="SUPFAM" id="SSF53790">
    <property type="entry name" value="Tetrapyrrole methylase"/>
    <property type="match status" value="1"/>
</dbReference>
<evidence type="ECO:0000313" key="9">
    <source>
        <dbReference type="EMBL" id="HIT50018.1"/>
    </source>
</evidence>
<keyword evidence="3 6" id="KW-0489">Methyltransferase</keyword>
<evidence type="ECO:0000259" key="7">
    <source>
        <dbReference type="Pfam" id="PF00590"/>
    </source>
</evidence>
<evidence type="ECO:0000256" key="6">
    <source>
        <dbReference type="HAMAP-Rule" id="MF_01877"/>
    </source>
</evidence>
<gene>
    <name evidence="6 9" type="primary">rsmI</name>
    <name evidence="9" type="ORF">IAD46_03225</name>
</gene>
<evidence type="ECO:0000256" key="3">
    <source>
        <dbReference type="ARBA" id="ARBA00022603"/>
    </source>
</evidence>
<dbReference type="Pfam" id="PF00590">
    <property type="entry name" value="TP_methylase"/>
    <property type="match status" value="1"/>
</dbReference>
<reference evidence="9" key="1">
    <citation type="submission" date="2020-10" db="EMBL/GenBank/DDBJ databases">
        <authorList>
            <person name="Gilroy R."/>
        </authorList>
    </citation>
    <scope>NUCLEOTIDE SEQUENCE</scope>
    <source>
        <strain evidence="9">ChiW17-6978</strain>
    </source>
</reference>
<dbReference type="FunFam" id="3.30.950.10:FF:000002">
    <property type="entry name" value="Ribosomal RNA small subunit methyltransferase I"/>
    <property type="match status" value="1"/>
</dbReference>
<sequence length="280" mass="31574">MRIRSFDEDKAILYLVATPIGNLEDMTYRAVRILKSVDKIYAEDTRTSSYLLKHYDIHTAIESYHEYNQDLKSEQILKELNEGKKLALISDAGLPVISDPGYKIVCLAIQNNIAVSTVPGASAAVSALVSSGLEPMPYTFAGFLDAKKTKRIKQLENLKYLPYTLIFYEAPHRIKEMLTDVLDVLGDRAIVLARELTKSYEEFVRGKVSEVLQTLPLKGEMVVLVEGYEGPILQGDPCQKVDELILTGLKTSEAIKEAAKLFSLNKNELYQRYIDYKNNQ</sequence>
<dbReference type="FunFam" id="3.40.1010.10:FF:000007">
    <property type="entry name" value="Ribosomal RNA small subunit methyltransferase I"/>
    <property type="match status" value="1"/>
</dbReference>
<dbReference type="InterPro" id="IPR008189">
    <property type="entry name" value="rRNA_ssu_MeTfrase_I"/>
</dbReference>
<dbReference type="NCBIfam" id="TIGR00096">
    <property type="entry name" value="16S rRNA (cytidine(1402)-2'-O)-methyltransferase"/>
    <property type="match status" value="1"/>
</dbReference>
<keyword evidence="4 6" id="KW-0808">Transferase</keyword>
<dbReference type="InterPro" id="IPR014776">
    <property type="entry name" value="4pyrrole_Mease_sub2"/>
</dbReference>